<dbReference type="InterPro" id="IPR041470">
    <property type="entry name" value="GCP_N"/>
</dbReference>
<reference evidence="9" key="1">
    <citation type="submission" date="2025-08" db="UniProtKB">
        <authorList>
            <consortium name="RefSeq"/>
        </authorList>
    </citation>
    <scope>IDENTIFICATION</scope>
    <source>
        <tissue evidence="9">Whole Larva</tissue>
    </source>
</reference>
<dbReference type="RefSeq" id="XP_017775235.1">
    <property type="nucleotide sequence ID" value="XM_017919746.1"/>
</dbReference>
<evidence type="ECO:0000313" key="9">
    <source>
        <dbReference type="RefSeq" id="XP_017775235.1"/>
    </source>
</evidence>
<feature type="domain" description="Gamma tubulin complex component protein N-terminal" evidence="7">
    <location>
        <begin position="274"/>
        <end position="537"/>
    </location>
</feature>
<organism evidence="8 9">
    <name type="scientific">Nicrophorus vespilloides</name>
    <name type="common">Boreal carrion beetle</name>
    <dbReference type="NCBI Taxonomy" id="110193"/>
    <lineage>
        <taxon>Eukaryota</taxon>
        <taxon>Metazoa</taxon>
        <taxon>Ecdysozoa</taxon>
        <taxon>Arthropoda</taxon>
        <taxon>Hexapoda</taxon>
        <taxon>Insecta</taxon>
        <taxon>Pterygota</taxon>
        <taxon>Neoptera</taxon>
        <taxon>Endopterygota</taxon>
        <taxon>Coleoptera</taxon>
        <taxon>Polyphaga</taxon>
        <taxon>Staphyliniformia</taxon>
        <taxon>Silphidae</taxon>
        <taxon>Nicrophorinae</taxon>
        <taxon>Nicrophorus</taxon>
    </lineage>
</organism>
<dbReference type="Pfam" id="PF04130">
    <property type="entry name" value="GCP_C_terminal"/>
    <property type="match status" value="1"/>
</dbReference>
<evidence type="ECO:0000256" key="2">
    <source>
        <dbReference type="ARBA" id="ARBA00022490"/>
    </source>
</evidence>
<comment type="similarity">
    <text evidence="1 5">Belongs to the TUBGCP family.</text>
</comment>
<dbReference type="Pfam" id="PF17681">
    <property type="entry name" value="GCP_N_terminal"/>
    <property type="match status" value="1"/>
</dbReference>
<gene>
    <name evidence="9" type="primary">LOC108561685</name>
</gene>
<keyword evidence="8" id="KW-1185">Reference proteome</keyword>
<sequence>MSWNPFAEDIQNPIKKLIHALSNFEENTPIFEHIFKYVMHELQTGESVFYITKKEIDENVESLSDKFMFHGFLRQSADIKSLHEKYLSNNVNKEEMKTRLGMMKLLFCLSESPTNFFAKMPADFKYYEVKEEEEIDWGSYLREGIEEWNPSAYSDSDEWSDEEETNVYNESACVRSPAEVTQVNCRFGDRSPEIPKADEHKKEWDLAMKSVQSGWFNRNFIFMKPESVHPEANVAILWDKHLLQSGLSFGNPTNIISEYKMVREVIWQLWEPHNSMIYKFSGNQLVPKDDITISSCRPEALQTFLWEFIPYIEMLQEFRAFEVKVTNQEFSSTETLKSYAEALKNILSKGIEGVVELEQKIIAQEETMTLLKLASFFEQNFKTTKALLKIHRNNVKILESDGNEYRLLVALHVGMLRAYSKSEQDIYLSIYLESLYKFVNVIDTWLSRGNLENSYNEFPIINSNVDEDVHSADWKMRFSVKELPEEILNDGFFQVIINEVLQIGKNIHLLKLFGKLHLVNQLNNSVSLHDELIVRVIASIETYFDATKAIELPDLVASCRVNESGDVYRFPAMCSDFCKYTTEMDRLENLVDVSDSFLMSAYRSFYVTEDEAQTEPKTPKLHERISLITQRIFPAQQIIENTFREILKERYGASGRVVKSLLFSEHKLETHLKLLSNIFLFEDDVIFPFYRKLFEKIDKGGKWGNDIWLTSHLQDILMDIYPEHYDRVNVLVKDAWRDFLNDPLKACSMLRLHYELNWPVNVIISKQNLILYKDLFDFILQIKWALFTLNHLHFADIERKKVKGKTGKAVRILQMRLKVLRFGLINLFSSMQHYVLGFVFNKCRAQFAEDLDLAHDWDTLISAHSKFISDLHKVATNLRDKEENNYGFYYLLYVVRYLWLMWKDLREVELRSLEKYENGYKICYENLTEFILPTESF</sequence>
<dbReference type="GeneID" id="108561685"/>
<dbReference type="InterPro" id="IPR007259">
    <property type="entry name" value="GCP"/>
</dbReference>
<keyword evidence="3 5" id="KW-0493">Microtubule</keyword>
<dbReference type="Proteomes" id="UP000695000">
    <property type="component" value="Unplaced"/>
</dbReference>
<keyword evidence="4 5" id="KW-0206">Cytoskeleton</keyword>
<dbReference type="PANTHER" id="PTHR19302">
    <property type="entry name" value="GAMMA TUBULIN COMPLEX PROTEIN"/>
    <property type="match status" value="1"/>
</dbReference>
<evidence type="ECO:0000256" key="3">
    <source>
        <dbReference type="ARBA" id="ARBA00022701"/>
    </source>
</evidence>
<name>A0ABM1MKY5_NICVS</name>
<protein>
    <recommendedName>
        <fullName evidence="5">Gamma-tubulin complex component</fullName>
    </recommendedName>
</protein>
<comment type="subcellular location">
    <subcellularLocation>
        <location evidence="5">Cytoplasm</location>
        <location evidence="5">Cytoskeleton</location>
        <location evidence="5">Microtubule organizing center</location>
    </subcellularLocation>
</comment>
<dbReference type="InterPro" id="IPR040457">
    <property type="entry name" value="GCP_C"/>
</dbReference>
<evidence type="ECO:0000259" key="6">
    <source>
        <dbReference type="Pfam" id="PF04130"/>
    </source>
</evidence>
<feature type="domain" description="Gamma tubulin complex component C-terminal" evidence="6">
    <location>
        <begin position="668"/>
        <end position="873"/>
    </location>
</feature>
<dbReference type="Gene3D" id="1.20.120.1900">
    <property type="entry name" value="Gamma-tubulin complex, C-terminal domain"/>
    <property type="match status" value="1"/>
</dbReference>
<evidence type="ECO:0000256" key="1">
    <source>
        <dbReference type="ARBA" id="ARBA00010337"/>
    </source>
</evidence>
<evidence type="ECO:0000256" key="5">
    <source>
        <dbReference type="RuleBase" id="RU363050"/>
    </source>
</evidence>
<proteinExistence type="inferred from homology"/>
<keyword evidence="2 5" id="KW-0963">Cytoplasm</keyword>
<dbReference type="InterPro" id="IPR042241">
    <property type="entry name" value="GCP_C_sf"/>
</dbReference>
<evidence type="ECO:0000313" key="8">
    <source>
        <dbReference type="Proteomes" id="UP000695000"/>
    </source>
</evidence>
<accession>A0ABM1MKY5</accession>
<dbReference type="PANTHER" id="PTHR19302:SF33">
    <property type="entry name" value="GAMMA-TUBULIN COMPLEX COMPONENT 5"/>
    <property type="match status" value="1"/>
</dbReference>
<evidence type="ECO:0000256" key="4">
    <source>
        <dbReference type="ARBA" id="ARBA00023212"/>
    </source>
</evidence>
<evidence type="ECO:0000259" key="7">
    <source>
        <dbReference type="Pfam" id="PF17681"/>
    </source>
</evidence>